<proteinExistence type="predicted"/>
<dbReference type="Gene3D" id="1.10.286.20">
    <property type="match status" value="1"/>
</dbReference>
<evidence type="ECO:0000313" key="2">
    <source>
        <dbReference type="Proteomes" id="UP000178776"/>
    </source>
</evidence>
<dbReference type="Gene3D" id="3.10.50.30">
    <property type="entry name" value="Transcription elongation factor, GreA/GreB, C-terminal domain"/>
    <property type="match status" value="1"/>
</dbReference>
<dbReference type="EMBL" id="CP017707">
    <property type="protein sequence ID" value="AOZ49121.1"/>
    <property type="molecule type" value="Genomic_DNA"/>
</dbReference>
<accession>A0A1D9LCZ8</accession>
<dbReference type="NCBIfam" id="NF004396">
    <property type="entry name" value="PRK05753.1"/>
    <property type="match status" value="1"/>
</dbReference>
<dbReference type="InterPro" id="IPR001437">
    <property type="entry name" value="Tscrpt_elong_fac_GreA/B_C"/>
</dbReference>
<dbReference type="InterPro" id="IPR029462">
    <property type="entry name" value="Rnk_N"/>
</dbReference>
<organism evidence="1 2">
    <name type="scientific">Chromobacterium vaccinii</name>
    <dbReference type="NCBI Taxonomy" id="1108595"/>
    <lineage>
        <taxon>Bacteria</taxon>
        <taxon>Pseudomonadati</taxon>
        <taxon>Pseudomonadota</taxon>
        <taxon>Betaproteobacteria</taxon>
        <taxon>Neisseriales</taxon>
        <taxon>Chromobacteriaceae</taxon>
        <taxon>Chromobacterium</taxon>
    </lineage>
</organism>
<dbReference type="FunFam" id="3.10.50.30:FF:000002">
    <property type="entry name" value="Regulator of nucleoside diphosphate kinase"/>
    <property type="match status" value="1"/>
</dbReference>
<gene>
    <name evidence="1" type="ORF">BKX93_03300</name>
</gene>
<dbReference type="GeneID" id="68840234"/>
<protein>
    <submittedName>
        <fullName evidence="1">Transcription elongation factor GreAB</fullName>
    </submittedName>
</protein>
<dbReference type="InterPro" id="IPR036953">
    <property type="entry name" value="GreA/GreB_C_sf"/>
</dbReference>
<dbReference type="GO" id="GO:0032784">
    <property type="term" value="P:regulation of DNA-templated transcription elongation"/>
    <property type="evidence" value="ECO:0007669"/>
    <property type="project" value="InterPro"/>
</dbReference>
<dbReference type="RefSeq" id="WP_046156928.1">
    <property type="nucleotide sequence ID" value="NZ_CP017707.1"/>
</dbReference>
<dbReference type="AlphaFoldDB" id="A0A1D9LCZ8"/>
<dbReference type="PANTHER" id="PTHR30437:SF5">
    <property type="entry name" value="REGULATOR OF NUCLEOSIDE DIPHOSPHATE KINASE"/>
    <property type="match status" value="1"/>
</dbReference>
<dbReference type="PANTHER" id="PTHR30437">
    <property type="entry name" value="TRANSCRIPTION ELONGATION FACTOR GREA"/>
    <property type="match status" value="1"/>
</dbReference>
<dbReference type="GO" id="GO:0070063">
    <property type="term" value="F:RNA polymerase binding"/>
    <property type="evidence" value="ECO:0007669"/>
    <property type="project" value="InterPro"/>
</dbReference>
<dbReference type="Proteomes" id="UP000178776">
    <property type="component" value="Chromosome"/>
</dbReference>
<dbReference type="InterPro" id="IPR023459">
    <property type="entry name" value="Tscrpt_elong_fac_GreA/B_fam"/>
</dbReference>
<dbReference type="GO" id="GO:0006354">
    <property type="term" value="P:DNA-templated transcription elongation"/>
    <property type="evidence" value="ECO:0007669"/>
    <property type="project" value="TreeGrafter"/>
</dbReference>
<dbReference type="GO" id="GO:0003746">
    <property type="term" value="F:translation elongation factor activity"/>
    <property type="evidence" value="ECO:0007669"/>
    <property type="project" value="UniProtKB-KW"/>
</dbReference>
<dbReference type="GO" id="GO:0003677">
    <property type="term" value="F:DNA binding"/>
    <property type="evidence" value="ECO:0007669"/>
    <property type="project" value="InterPro"/>
</dbReference>
<evidence type="ECO:0000313" key="1">
    <source>
        <dbReference type="EMBL" id="AOZ49121.1"/>
    </source>
</evidence>
<dbReference type="Pfam" id="PF14760">
    <property type="entry name" value="Rnk_N"/>
    <property type="match status" value="1"/>
</dbReference>
<sequence>MSTTPAITISSLDYDRLSVLLESCEHDHPVAGRLEDELERADVVDPQAIPPNVVTMNSSVRIRLGDGQEKLLTLVYPKDADSEQGRISVLAPIGAALLGLSVGQSIQWPTPSGHTELSVLEITYQPEAAGEYHR</sequence>
<dbReference type="SUPFAM" id="SSF54534">
    <property type="entry name" value="FKBP-like"/>
    <property type="match status" value="1"/>
</dbReference>
<keyword evidence="1" id="KW-0251">Elongation factor</keyword>
<keyword evidence="1" id="KW-0648">Protein biosynthesis</keyword>
<dbReference type="Pfam" id="PF01272">
    <property type="entry name" value="GreA_GreB"/>
    <property type="match status" value="1"/>
</dbReference>
<name>A0A1D9LCZ8_9NEIS</name>
<dbReference type="STRING" id="1108595.BKX93_03300"/>
<dbReference type="KEGG" id="cvc:BKX93_03300"/>
<reference evidence="1 2" key="1">
    <citation type="submission" date="2016-10" db="EMBL/GenBank/DDBJ databases">
        <title>Chromobacterium muskegensis sp. nov., an insecticidal bacterium isolated from Sphagnum bogs.</title>
        <authorList>
            <person name="Sparks M.E."/>
            <person name="Blackburn M.B."/>
            <person name="Gundersen-Rindal D.E."/>
            <person name="Mitchell A."/>
            <person name="Farrar R."/>
            <person name="Kuhar D."/>
        </authorList>
    </citation>
    <scope>NUCLEOTIDE SEQUENCE [LARGE SCALE GENOMIC DNA]</scope>
    <source>
        <strain evidence="1 2">21-1</strain>
    </source>
</reference>